<proteinExistence type="predicted"/>
<gene>
    <name evidence="1" type="ordered locus">LBA1181</name>
</gene>
<name>Q5FJV6_LACAC</name>
<dbReference type="eggNOG" id="ENOG5032Y99">
    <property type="taxonomic scope" value="Bacteria"/>
</dbReference>
<dbReference type="EMBL" id="CP000033">
    <property type="protein sequence ID" value="AAV43018.1"/>
    <property type="molecule type" value="Genomic_DNA"/>
</dbReference>
<dbReference type="BioCyc" id="LACI272621:G1G49-1169-MONOMER"/>
<reference evidence="1 2" key="1">
    <citation type="journal article" date="2005" name="Proc. Natl. Acad. Sci. U.S.A.">
        <title>Complete genome sequence of the probiotic lactic acid bacterium Lactobacillus acidophilus NCFM.</title>
        <authorList>
            <person name="Altermann E."/>
            <person name="Russell W.M."/>
            <person name="Azcarate-Peril M.A."/>
            <person name="Barrangou R."/>
            <person name="Buck B.L."/>
            <person name="McAuliffe O."/>
            <person name="Souther N."/>
            <person name="Dobson A."/>
            <person name="Duong T."/>
            <person name="Callanan M."/>
            <person name="Lick S."/>
            <person name="Hamrick A."/>
            <person name="Cano R."/>
            <person name="Klaenhammer T.R."/>
        </authorList>
    </citation>
    <scope>NUCLEOTIDE SEQUENCE [LARGE SCALE GENOMIC DNA]</scope>
    <source>
        <strain evidence="2">ATCC 700396 / NCK56 / N2 / NCFM</strain>
    </source>
</reference>
<dbReference type="AlphaFoldDB" id="Q5FJV6"/>
<dbReference type="RefSeq" id="WP_011254372.1">
    <property type="nucleotide sequence ID" value="NC_006814.3"/>
</dbReference>
<sequence>MTNFLEKSVELDKIIQSPDVHQQVEEMVQIDQYVKKGMPMPKAPAPLGLLPDQFEDILQEIGINKKRKLRDINNLFNNFRQYLSLKYGIWSVANINTARLIKKKMHVKNALEIMAGNAYWSHALEETGITVISTDSLEWAKTSSTGAKPFHKVIDLKADQAIEKYQDVDLILCSWSPNFGNSDIETIAAWRKFNPNSHLLFIGEKDGATNSVEFWSQDWFKQTKELREINRSFQSFDFINEQIFEINNEF</sequence>
<protein>
    <recommendedName>
        <fullName evidence="3">SAM-dependent methyltransferase</fullName>
    </recommendedName>
</protein>
<evidence type="ECO:0000313" key="1">
    <source>
        <dbReference type="EMBL" id="AAV43018.1"/>
    </source>
</evidence>
<evidence type="ECO:0008006" key="3">
    <source>
        <dbReference type="Google" id="ProtNLM"/>
    </source>
</evidence>
<evidence type="ECO:0000313" key="2">
    <source>
        <dbReference type="Proteomes" id="UP000006381"/>
    </source>
</evidence>
<dbReference type="KEGG" id="lac:LBA1181"/>
<dbReference type="OrthoDB" id="2248737at2"/>
<organism evidence="2">
    <name type="scientific">Lactobacillus acidophilus (strain ATCC 700396 / NCK56 / N2 / NCFM)</name>
    <dbReference type="NCBI Taxonomy" id="272621"/>
    <lineage>
        <taxon>Bacteria</taxon>
        <taxon>Bacillati</taxon>
        <taxon>Bacillota</taxon>
        <taxon>Bacilli</taxon>
        <taxon>Lactobacillales</taxon>
        <taxon>Lactobacillaceae</taxon>
        <taxon>Lactobacillus</taxon>
    </lineage>
</organism>
<dbReference type="Proteomes" id="UP000006381">
    <property type="component" value="Chromosome"/>
</dbReference>
<dbReference type="STRING" id="272621.LBA1181"/>
<accession>Q5FJV6</accession>
<keyword evidence="2" id="KW-1185">Reference proteome</keyword>
<dbReference type="GeneID" id="93289722"/>
<dbReference type="HOGENOM" id="CLU_084734_0_0_9"/>
<dbReference type="PATRIC" id="fig|272621.13.peg.1120"/>